<accession>A0A9Q4INC5</accession>
<reference evidence="1" key="1">
    <citation type="submission" date="2022-12" db="EMBL/GenBank/DDBJ databases">
        <title>Development of a Multilocus Sequence Typing Scheme for Bacteroides fragilis Based on Whole Genome Sequencing Data and Clinical Application.</title>
        <authorList>
            <person name="Nielsen F.D."/>
            <person name="Justesen U.S."/>
        </authorList>
    </citation>
    <scope>NUCLEOTIDE SEQUENCE</scope>
    <source>
        <strain evidence="1">BF_BC_VIB_DK_2012_57</strain>
    </source>
</reference>
<dbReference type="AlphaFoldDB" id="A0A9Q4INC5"/>
<evidence type="ECO:0000313" key="2">
    <source>
        <dbReference type="Proteomes" id="UP001078742"/>
    </source>
</evidence>
<sequence length="56" mass="6441">MKEYQNSYAEQMAKYGLQRGIDGSEAKHVTTSQYYRALLIQSESVQANITQLLEQK</sequence>
<organism evidence="1 2">
    <name type="scientific">Bacteroides fragilis</name>
    <dbReference type="NCBI Taxonomy" id="817"/>
    <lineage>
        <taxon>Bacteria</taxon>
        <taxon>Pseudomonadati</taxon>
        <taxon>Bacteroidota</taxon>
        <taxon>Bacteroidia</taxon>
        <taxon>Bacteroidales</taxon>
        <taxon>Bacteroidaceae</taxon>
        <taxon>Bacteroides</taxon>
    </lineage>
</organism>
<name>A0A9Q4INC5_BACFG</name>
<comment type="caution">
    <text evidence="1">The sequence shown here is derived from an EMBL/GenBank/DDBJ whole genome shotgun (WGS) entry which is preliminary data.</text>
</comment>
<dbReference type="Proteomes" id="UP001078742">
    <property type="component" value="Unassembled WGS sequence"/>
</dbReference>
<protein>
    <submittedName>
        <fullName evidence="1">Uncharacterized protein</fullName>
    </submittedName>
</protein>
<dbReference type="RefSeq" id="WP_180960053.1">
    <property type="nucleotide sequence ID" value="NZ_CP117955.1"/>
</dbReference>
<evidence type="ECO:0000313" key="1">
    <source>
        <dbReference type="EMBL" id="MCZ2570216.1"/>
    </source>
</evidence>
<dbReference type="EMBL" id="JAPUAV010000002">
    <property type="protein sequence ID" value="MCZ2570216.1"/>
    <property type="molecule type" value="Genomic_DNA"/>
</dbReference>
<proteinExistence type="predicted"/>
<gene>
    <name evidence="1" type="ORF">O1420_02270</name>
</gene>